<evidence type="ECO:0000313" key="14">
    <source>
        <dbReference type="Proteomes" id="UP000183400"/>
    </source>
</evidence>
<keyword evidence="9" id="KW-0902">Two-component regulatory system</keyword>
<dbReference type="GO" id="GO:0000155">
    <property type="term" value="F:phosphorelay sensor kinase activity"/>
    <property type="evidence" value="ECO:0007669"/>
    <property type="project" value="InterPro"/>
</dbReference>
<dbReference type="PANTHER" id="PTHR45436:SF1">
    <property type="entry name" value="SENSOR PROTEIN QSEC"/>
    <property type="match status" value="1"/>
</dbReference>
<keyword evidence="7 13" id="KW-0418">Kinase</keyword>
<dbReference type="EC" id="2.7.13.3" evidence="3"/>
<dbReference type="RefSeq" id="WP_074737582.1">
    <property type="nucleotide sequence ID" value="NZ_FNNP01000005.1"/>
</dbReference>
<dbReference type="InterPro" id="IPR050428">
    <property type="entry name" value="TCS_sensor_his_kinase"/>
</dbReference>
<dbReference type="Pfam" id="PF02518">
    <property type="entry name" value="HATPase_c"/>
    <property type="match status" value="1"/>
</dbReference>
<dbReference type="EMBL" id="FNNP01000005">
    <property type="protein sequence ID" value="SDX42060.1"/>
    <property type="molecule type" value="Genomic_DNA"/>
</dbReference>
<evidence type="ECO:0000256" key="2">
    <source>
        <dbReference type="ARBA" id="ARBA00004370"/>
    </source>
</evidence>
<keyword evidence="10" id="KW-0472">Membrane</keyword>
<name>A0A1H3BJB7_9RHOB</name>
<keyword evidence="4" id="KW-0597">Phosphoprotein</keyword>
<evidence type="ECO:0000256" key="7">
    <source>
        <dbReference type="ARBA" id="ARBA00022777"/>
    </source>
</evidence>
<dbReference type="InterPro" id="IPR003660">
    <property type="entry name" value="HAMP_dom"/>
</dbReference>
<dbReference type="STRING" id="985054.SAMN05444358_105208"/>
<keyword evidence="6 10" id="KW-0812">Transmembrane</keyword>
<evidence type="ECO:0000259" key="12">
    <source>
        <dbReference type="PROSITE" id="PS50885"/>
    </source>
</evidence>
<dbReference type="SUPFAM" id="SSF47384">
    <property type="entry name" value="Homodimeric domain of signal transducing histidine kinase"/>
    <property type="match status" value="1"/>
</dbReference>
<dbReference type="InterPro" id="IPR036890">
    <property type="entry name" value="HATPase_C_sf"/>
</dbReference>
<keyword evidence="5" id="KW-0808">Transferase</keyword>
<evidence type="ECO:0000313" key="13">
    <source>
        <dbReference type="EMBL" id="SDX42060.1"/>
    </source>
</evidence>
<dbReference type="InterPro" id="IPR003594">
    <property type="entry name" value="HATPase_dom"/>
</dbReference>
<feature type="transmembrane region" description="Helical" evidence="10">
    <location>
        <begin position="12"/>
        <end position="35"/>
    </location>
</feature>
<dbReference type="InterPro" id="IPR036097">
    <property type="entry name" value="HisK_dim/P_sf"/>
</dbReference>
<dbReference type="PANTHER" id="PTHR45436">
    <property type="entry name" value="SENSOR HISTIDINE KINASE YKOH"/>
    <property type="match status" value="1"/>
</dbReference>
<feature type="transmembrane region" description="Helical" evidence="10">
    <location>
        <begin position="170"/>
        <end position="188"/>
    </location>
</feature>
<dbReference type="Pfam" id="PF00512">
    <property type="entry name" value="HisKA"/>
    <property type="match status" value="1"/>
</dbReference>
<evidence type="ECO:0000256" key="3">
    <source>
        <dbReference type="ARBA" id="ARBA00012438"/>
    </source>
</evidence>
<comment type="subcellular location">
    <subcellularLocation>
        <location evidence="2">Membrane</location>
    </subcellularLocation>
</comment>
<dbReference type="Proteomes" id="UP000183400">
    <property type="component" value="Unassembled WGS sequence"/>
</dbReference>
<dbReference type="OrthoDB" id="913606at2"/>
<evidence type="ECO:0000256" key="9">
    <source>
        <dbReference type="ARBA" id="ARBA00023012"/>
    </source>
</evidence>
<dbReference type="Gene3D" id="3.30.565.10">
    <property type="entry name" value="Histidine kinase-like ATPase, C-terminal domain"/>
    <property type="match status" value="1"/>
</dbReference>
<evidence type="ECO:0000256" key="10">
    <source>
        <dbReference type="SAM" id="Phobius"/>
    </source>
</evidence>
<dbReference type="PROSITE" id="PS50109">
    <property type="entry name" value="HIS_KIN"/>
    <property type="match status" value="1"/>
</dbReference>
<accession>A0A1H3BJB7</accession>
<keyword evidence="14" id="KW-1185">Reference proteome</keyword>
<evidence type="ECO:0000256" key="1">
    <source>
        <dbReference type="ARBA" id="ARBA00000085"/>
    </source>
</evidence>
<dbReference type="SMART" id="SM00388">
    <property type="entry name" value="HisKA"/>
    <property type="match status" value="1"/>
</dbReference>
<evidence type="ECO:0000259" key="11">
    <source>
        <dbReference type="PROSITE" id="PS50109"/>
    </source>
</evidence>
<organism evidence="13 14">
    <name type="scientific">Ruegeria halocynthiae</name>
    <dbReference type="NCBI Taxonomy" id="985054"/>
    <lineage>
        <taxon>Bacteria</taxon>
        <taxon>Pseudomonadati</taxon>
        <taxon>Pseudomonadota</taxon>
        <taxon>Alphaproteobacteria</taxon>
        <taxon>Rhodobacterales</taxon>
        <taxon>Roseobacteraceae</taxon>
        <taxon>Ruegeria</taxon>
    </lineage>
</organism>
<proteinExistence type="predicted"/>
<evidence type="ECO:0000256" key="6">
    <source>
        <dbReference type="ARBA" id="ARBA00022692"/>
    </source>
</evidence>
<dbReference type="CDD" id="cd00082">
    <property type="entry name" value="HisKA"/>
    <property type="match status" value="1"/>
</dbReference>
<evidence type="ECO:0000256" key="4">
    <source>
        <dbReference type="ARBA" id="ARBA00022553"/>
    </source>
</evidence>
<dbReference type="PROSITE" id="PS50885">
    <property type="entry name" value="HAMP"/>
    <property type="match status" value="1"/>
</dbReference>
<dbReference type="SMART" id="SM00387">
    <property type="entry name" value="HATPase_c"/>
    <property type="match status" value="1"/>
</dbReference>
<dbReference type="GO" id="GO:0005886">
    <property type="term" value="C:plasma membrane"/>
    <property type="evidence" value="ECO:0007669"/>
    <property type="project" value="TreeGrafter"/>
</dbReference>
<dbReference type="InterPro" id="IPR013727">
    <property type="entry name" value="2CSK_N"/>
</dbReference>
<keyword evidence="8 10" id="KW-1133">Transmembrane helix</keyword>
<dbReference type="InterPro" id="IPR003661">
    <property type="entry name" value="HisK_dim/P_dom"/>
</dbReference>
<dbReference type="Pfam" id="PF08521">
    <property type="entry name" value="2CSK_N"/>
    <property type="match status" value="1"/>
</dbReference>
<dbReference type="Gene3D" id="1.10.287.130">
    <property type="match status" value="1"/>
</dbReference>
<dbReference type="InterPro" id="IPR005467">
    <property type="entry name" value="His_kinase_dom"/>
</dbReference>
<dbReference type="SUPFAM" id="SSF55874">
    <property type="entry name" value="ATPase domain of HSP90 chaperone/DNA topoisomerase II/histidine kinase"/>
    <property type="match status" value="1"/>
</dbReference>
<sequence length="465" mass="50399">MARLHLPHSLTARVLSAVILILVLGGLLVALSIWVNGRLAAREAYDRLLLGAASDIAESVRIQDGAPVVDLPVSAFQLLAQAPDDRIYYAVQVPGGPFITGLDRETMILPPDSIGAGPRYFAADLNDEPARFVRVTRLFAERDFSGEVEVLVGQTLQARQSMTASLMRDALLPMAVAGILLLIMSWIVTRSALRPLEALSDDLTGRDPYDLTPMPSDGLPRELQVMLGAMNRFMGRLDRQVDTMRNLIADTAHQLRTPVAAIRVQAEIAQDDPDAPARKRALDRLLGRTRSLGTLLDQLLSRAMVIHRIDSAPRLPVDLREVALEILEERDHELIAPGIEVRLEIGEDPVLVQGDAFSISEAAKNLLRNALRHGQPPVIIGAERANNRAILWVRDCGSGPDANIAKQLGDRFNRTAGTGEDSTGLGLSIVKSTAEAFDGKVEMTADTTGFRAALNFPAAPEGGRA</sequence>
<reference evidence="14" key="1">
    <citation type="submission" date="2016-10" db="EMBL/GenBank/DDBJ databases">
        <authorList>
            <person name="Varghese N."/>
            <person name="Submissions S."/>
        </authorList>
    </citation>
    <scope>NUCLEOTIDE SEQUENCE [LARGE SCALE GENOMIC DNA]</scope>
    <source>
        <strain evidence="14">DSM 27839</strain>
    </source>
</reference>
<feature type="domain" description="HAMP" evidence="12">
    <location>
        <begin position="190"/>
        <end position="242"/>
    </location>
</feature>
<evidence type="ECO:0000256" key="5">
    <source>
        <dbReference type="ARBA" id="ARBA00022679"/>
    </source>
</evidence>
<gene>
    <name evidence="13" type="ORF">SAMN05444358_105208</name>
</gene>
<protein>
    <recommendedName>
        <fullName evidence="3">histidine kinase</fullName>
        <ecNumber evidence="3">2.7.13.3</ecNumber>
    </recommendedName>
</protein>
<evidence type="ECO:0000256" key="8">
    <source>
        <dbReference type="ARBA" id="ARBA00022989"/>
    </source>
</evidence>
<dbReference type="AlphaFoldDB" id="A0A1H3BJB7"/>
<comment type="catalytic activity">
    <reaction evidence="1">
        <text>ATP + protein L-histidine = ADP + protein N-phospho-L-histidine.</text>
        <dbReference type="EC" id="2.7.13.3"/>
    </reaction>
</comment>
<feature type="domain" description="Histidine kinase" evidence="11">
    <location>
        <begin position="250"/>
        <end position="460"/>
    </location>
</feature>